<gene>
    <name evidence="4" type="ORF">I6G66_11360</name>
</gene>
<proteinExistence type="predicted"/>
<reference evidence="4 5" key="1">
    <citation type="submission" date="2020-12" db="EMBL/GenBank/DDBJ databases">
        <title>FDA dAtabase for Regulatory Grade micrObial Sequences (FDA-ARGOS): Supporting development and validation of Infectious Disease Dx tests.</title>
        <authorList>
            <person name="Sproer C."/>
            <person name="Gronow S."/>
            <person name="Severitt S."/>
            <person name="Schroder I."/>
            <person name="Tallon L."/>
            <person name="Sadzewicz L."/>
            <person name="Zhao X."/>
            <person name="Boylan J."/>
            <person name="Ott S."/>
            <person name="Bowen H."/>
            <person name="Vavikolanu K."/>
            <person name="Mehta A."/>
            <person name="Aluvathingal J."/>
            <person name="Nadendla S."/>
            <person name="Lowell S."/>
            <person name="Myers T."/>
            <person name="Yan Y."/>
            <person name="Sichtig H."/>
        </authorList>
    </citation>
    <scope>NUCLEOTIDE SEQUENCE [LARGE SCALE GENOMIC DNA]</scope>
    <source>
        <strain evidence="4 5">FDAARGOS_909</strain>
    </source>
</reference>
<protein>
    <submittedName>
        <fullName evidence="4">Ig-like domain repeat protein</fullName>
    </submittedName>
</protein>
<organism evidence="4 5">
    <name type="scientific">Delftia acidovorans</name>
    <name type="common">Pseudomonas acidovorans</name>
    <name type="synonym">Comamonas acidovorans</name>
    <dbReference type="NCBI Taxonomy" id="80866"/>
    <lineage>
        <taxon>Bacteria</taxon>
        <taxon>Pseudomonadati</taxon>
        <taxon>Pseudomonadota</taxon>
        <taxon>Betaproteobacteria</taxon>
        <taxon>Burkholderiales</taxon>
        <taxon>Comamonadaceae</taxon>
        <taxon>Delftia</taxon>
    </lineage>
</organism>
<dbReference type="Gene3D" id="2.60.40.1080">
    <property type="match status" value="1"/>
</dbReference>
<feature type="domain" description="Bacterial Ig-like" evidence="3">
    <location>
        <begin position="541"/>
        <end position="638"/>
    </location>
</feature>
<dbReference type="InterPro" id="IPR013783">
    <property type="entry name" value="Ig-like_fold"/>
</dbReference>
<keyword evidence="2" id="KW-0732">Signal</keyword>
<feature type="transmembrane region" description="Helical" evidence="1">
    <location>
        <begin position="653"/>
        <end position="674"/>
    </location>
</feature>
<dbReference type="SUPFAM" id="SSF49373">
    <property type="entry name" value="Invasin/intimin cell-adhesion fragments"/>
    <property type="match status" value="1"/>
</dbReference>
<feature type="chain" id="PRO_5032902729" evidence="2">
    <location>
        <begin position="19"/>
        <end position="678"/>
    </location>
</feature>
<dbReference type="InterPro" id="IPR032109">
    <property type="entry name" value="Big_3_5"/>
</dbReference>
<keyword evidence="1" id="KW-0472">Membrane</keyword>
<evidence type="ECO:0000313" key="4">
    <source>
        <dbReference type="EMBL" id="QPS10547.1"/>
    </source>
</evidence>
<keyword evidence="1" id="KW-1133">Transmembrane helix</keyword>
<evidence type="ECO:0000259" key="3">
    <source>
        <dbReference type="Pfam" id="PF16640"/>
    </source>
</evidence>
<dbReference type="Pfam" id="PF16640">
    <property type="entry name" value="Big_3_5"/>
    <property type="match status" value="1"/>
</dbReference>
<evidence type="ECO:0000256" key="2">
    <source>
        <dbReference type="SAM" id="SignalP"/>
    </source>
</evidence>
<dbReference type="Proteomes" id="UP000594778">
    <property type="component" value="Chromosome"/>
</dbReference>
<dbReference type="AlphaFoldDB" id="A0A7T2S7V6"/>
<name>A0A7T2S7V6_DELAC</name>
<feature type="signal peptide" evidence="2">
    <location>
        <begin position="1"/>
        <end position="18"/>
    </location>
</feature>
<keyword evidence="1" id="KW-0812">Transmembrane</keyword>
<evidence type="ECO:0000256" key="1">
    <source>
        <dbReference type="SAM" id="Phobius"/>
    </source>
</evidence>
<sequence>MPWGVVLGAGLHCAVAVAAPAQGLVMTSYQTQYHALYASTVTEYTFSEGGVVQQGSSPPATADWITPSNYWDGGWASNSWNEHYTYSYQGQVVQTTDPMGIPAAAAWATISSFQIEGYSFTRPIGSTVFHYSLDGIQTLLAMDASSIPANAAWAGLSSMSDGWQPTQNHGFASYVLGRPVFSLAPAVDPQAGGVTAKARVALDRDGTGYWQVLAAAAAAPDAAALQAGGASVGLTAGVVHDIDIGGLAVNTAYRLHFIARDGAGRVQPDVASVPFTTLRREQTIDFAQPSAQTFGTTFTPVATATSGLAVTFSASAPEVCTVDAAGVFSFHSAGTCRMTARQVGDATYGPAPEMAYPVTVQPAAQTIVWSMPAALVVDARVALSAAGGGSAQAVQFSSLTPAACSVSGAEVYGRQAGTDNCLLAADQQGDANHLPAARQVLSLSIGKGSQAIAFTSVAPAGAKVGDTYAVAATGGASGKAVVFSVDAATAAHCTIAGSSVSFTATGPCRILADQAGDANYEAAARQQQSVQIALAAATLVITSTPNPSKPGDDVTINVSAVTEVQAHRKALRAMAALLPRGDITVSYNGSLLGSAPLASGAASITVRVPLEPGSHNLVVDYSGDASHAPMSQGFTQAVAAAPVPTPVPTPVPALHTVALFMLGLLAALVGAGRLRRAR</sequence>
<dbReference type="InterPro" id="IPR008964">
    <property type="entry name" value="Invasin/intimin_cell_adhesion"/>
</dbReference>
<dbReference type="Gene3D" id="2.60.40.10">
    <property type="entry name" value="Immunoglobulins"/>
    <property type="match status" value="1"/>
</dbReference>
<accession>A0A7T2S7V6</accession>
<evidence type="ECO:0000313" key="5">
    <source>
        <dbReference type="Proteomes" id="UP000594778"/>
    </source>
</evidence>
<dbReference type="EMBL" id="CP065668">
    <property type="protein sequence ID" value="QPS10547.1"/>
    <property type="molecule type" value="Genomic_DNA"/>
</dbReference>